<dbReference type="OrthoDB" id="5552842at2759"/>
<dbReference type="InterPro" id="IPR015242">
    <property type="entry name" value="Ydc2_cat"/>
</dbReference>
<dbReference type="InterPro" id="IPR036397">
    <property type="entry name" value="RNaseH_sf"/>
</dbReference>
<proteinExistence type="predicted"/>
<evidence type="ECO:0000313" key="3">
    <source>
        <dbReference type="EMBL" id="RKP15442.1"/>
    </source>
</evidence>
<evidence type="ECO:0000259" key="2">
    <source>
        <dbReference type="PROSITE" id="PS50800"/>
    </source>
</evidence>
<dbReference type="GO" id="GO:0005737">
    <property type="term" value="C:cytoplasm"/>
    <property type="evidence" value="ECO:0007669"/>
    <property type="project" value="UniProtKB-ARBA"/>
</dbReference>
<dbReference type="PANTHER" id="PTHR28072:SF1">
    <property type="entry name" value="CRUCIFORM CUTTING ENDONUCLEASE 1, MITOCHONDRIAL-RELATED"/>
    <property type="match status" value="1"/>
</dbReference>
<dbReference type="AlphaFoldDB" id="A0A4P9Y9G1"/>
<dbReference type="Gene3D" id="3.30.420.10">
    <property type="entry name" value="Ribonuclease H-like superfamily/Ribonuclease H"/>
    <property type="match status" value="1"/>
</dbReference>
<keyword evidence="4" id="KW-1185">Reference proteome</keyword>
<feature type="compositionally biased region" description="Basic residues" evidence="1">
    <location>
        <begin position="1"/>
        <end position="14"/>
    </location>
</feature>
<sequence length="369" mass="40994">MDGKRHIHPTRHPLSHSLQISPTHSLDPTFSQGTTWLDLAQKITAAELERILARCGLETSGDKAELQARITDHLITARSQTFSRLLTRPVLSIDIGFRNMSYCLVQPGERGKRPKVLDWNLTDLNVPSSYSPAEYSRAVRRFIECLPREEAGVCLVERQRFVSSGIAKIPLPILKSTVIEALLHALIPSTSSLAPDAVRSVLPRRVSLHFGLEAPRGSSATVSKRKTHKKRGAIALASSMILLNGPVQCGAKYRRMFLAEGKKDDMSDALLQALAWIEWQRWSIEEAKGDPHVPLLSEIMSVPEIDEETFVEEVERDEEKSPSSEKSTAAKDAIGVTIKKSTIKEKPTATTAKTMRKRTLKKHEDEVGG</sequence>
<dbReference type="SMART" id="SM00513">
    <property type="entry name" value="SAP"/>
    <property type="match status" value="1"/>
</dbReference>
<name>A0A4P9Y9G1_9FUNG</name>
<dbReference type="PANTHER" id="PTHR28072">
    <property type="entry name" value="CRUCIFORM CUTTING ENDONUCLEASE 1, MITOCHONDRIAL-RELATED"/>
    <property type="match status" value="1"/>
</dbReference>
<protein>
    <submittedName>
        <fullName evidence="3">Ribonuclease H-like domain-containing protein</fullName>
    </submittedName>
</protein>
<feature type="region of interest" description="Disordered" evidence="1">
    <location>
        <begin position="313"/>
        <end position="369"/>
    </location>
</feature>
<dbReference type="EMBL" id="KZ987731">
    <property type="protein sequence ID" value="RKP15442.1"/>
    <property type="molecule type" value="Genomic_DNA"/>
</dbReference>
<gene>
    <name evidence="3" type="ORF">BJ684DRAFT_18218</name>
</gene>
<organism evidence="3 4">
    <name type="scientific">Piptocephalis cylindrospora</name>
    <dbReference type="NCBI Taxonomy" id="1907219"/>
    <lineage>
        <taxon>Eukaryota</taxon>
        <taxon>Fungi</taxon>
        <taxon>Fungi incertae sedis</taxon>
        <taxon>Zoopagomycota</taxon>
        <taxon>Zoopagomycotina</taxon>
        <taxon>Zoopagomycetes</taxon>
        <taxon>Zoopagales</taxon>
        <taxon>Piptocephalidaceae</taxon>
        <taxon>Piptocephalis</taxon>
    </lineage>
</organism>
<dbReference type="InterPro" id="IPR039197">
    <property type="entry name" value="Mrs1/Cce1"/>
</dbReference>
<dbReference type="PROSITE" id="PS50800">
    <property type="entry name" value="SAP"/>
    <property type="match status" value="1"/>
</dbReference>
<dbReference type="InterPro" id="IPR012337">
    <property type="entry name" value="RNaseH-like_sf"/>
</dbReference>
<dbReference type="Pfam" id="PF09159">
    <property type="entry name" value="Ydc2-catalyt"/>
    <property type="match status" value="1"/>
</dbReference>
<accession>A0A4P9Y9G1</accession>
<evidence type="ECO:0000256" key="1">
    <source>
        <dbReference type="SAM" id="MobiDB-lite"/>
    </source>
</evidence>
<dbReference type="Pfam" id="PF02037">
    <property type="entry name" value="SAP"/>
    <property type="match status" value="1"/>
</dbReference>
<dbReference type="Proteomes" id="UP000267251">
    <property type="component" value="Unassembled WGS sequence"/>
</dbReference>
<evidence type="ECO:0000313" key="4">
    <source>
        <dbReference type="Proteomes" id="UP000267251"/>
    </source>
</evidence>
<feature type="domain" description="SAP" evidence="2">
    <location>
        <begin position="40"/>
        <end position="74"/>
    </location>
</feature>
<dbReference type="GO" id="GO:0003676">
    <property type="term" value="F:nucleic acid binding"/>
    <property type="evidence" value="ECO:0007669"/>
    <property type="project" value="InterPro"/>
</dbReference>
<dbReference type="InterPro" id="IPR003034">
    <property type="entry name" value="SAP_dom"/>
</dbReference>
<dbReference type="SUPFAM" id="SSF53098">
    <property type="entry name" value="Ribonuclease H-like"/>
    <property type="match status" value="1"/>
</dbReference>
<feature type="region of interest" description="Disordered" evidence="1">
    <location>
        <begin position="1"/>
        <end position="22"/>
    </location>
</feature>
<reference evidence="4" key="1">
    <citation type="journal article" date="2018" name="Nat. Microbiol.">
        <title>Leveraging single-cell genomics to expand the fungal tree of life.</title>
        <authorList>
            <person name="Ahrendt S.R."/>
            <person name="Quandt C.A."/>
            <person name="Ciobanu D."/>
            <person name="Clum A."/>
            <person name="Salamov A."/>
            <person name="Andreopoulos B."/>
            <person name="Cheng J.F."/>
            <person name="Woyke T."/>
            <person name="Pelin A."/>
            <person name="Henrissat B."/>
            <person name="Reynolds N.K."/>
            <person name="Benny G.L."/>
            <person name="Smith M.E."/>
            <person name="James T.Y."/>
            <person name="Grigoriev I.V."/>
        </authorList>
    </citation>
    <scope>NUCLEOTIDE SEQUENCE [LARGE SCALE GENOMIC DNA]</scope>
</reference>